<evidence type="ECO:0000313" key="19">
    <source>
        <dbReference type="Proteomes" id="UP000693970"/>
    </source>
</evidence>
<keyword evidence="3" id="KW-0547">Nucleotide-binding</keyword>
<dbReference type="EMBL" id="JAGRRH010000007">
    <property type="protein sequence ID" value="KAG7366870.1"/>
    <property type="molecule type" value="Genomic_DNA"/>
</dbReference>
<protein>
    <recommendedName>
        <fullName evidence="13">DNA 3'-5' helicase</fullName>
        <ecNumber evidence="13">5.6.2.4</ecNumber>
    </recommendedName>
</protein>
<comment type="catalytic activity">
    <reaction evidence="14">
        <text>ATP + H2O = ADP + phosphate + H(+)</text>
        <dbReference type="Rhea" id="RHEA:13065"/>
        <dbReference type="ChEBI" id="CHEBI:15377"/>
        <dbReference type="ChEBI" id="CHEBI:15378"/>
        <dbReference type="ChEBI" id="CHEBI:30616"/>
        <dbReference type="ChEBI" id="CHEBI:43474"/>
        <dbReference type="ChEBI" id="CHEBI:456216"/>
        <dbReference type="EC" id="5.6.2.4"/>
    </reaction>
</comment>
<evidence type="ECO:0000256" key="4">
    <source>
        <dbReference type="ARBA" id="ARBA00022763"/>
    </source>
</evidence>
<evidence type="ECO:0000256" key="3">
    <source>
        <dbReference type="ARBA" id="ARBA00022741"/>
    </source>
</evidence>
<evidence type="ECO:0000256" key="6">
    <source>
        <dbReference type="ARBA" id="ARBA00022806"/>
    </source>
</evidence>
<evidence type="ECO:0000256" key="11">
    <source>
        <dbReference type="ARBA" id="ARBA00023242"/>
    </source>
</evidence>
<dbReference type="PROSITE" id="PS51194">
    <property type="entry name" value="HELICASE_CTER"/>
    <property type="match status" value="1"/>
</dbReference>
<dbReference type="Proteomes" id="UP000693970">
    <property type="component" value="Unassembled WGS sequence"/>
</dbReference>
<dbReference type="Pfam" id="PF16203">
    <property type="entry name" value="ERCC3_RAD25_C"/>
    <property type="match status" value="1"/>
</dbReference>
<dbReference type="FunFam" id="3.40.50.300:FF:000117">
    <property type="entry name" value="Putative DNA repair helicase rad25"/>
    <property type="match status" value="1"/>
</dbReference>
<keyword evidence="4" id="KW-0227">DNA damage</keyword>
<feature type="region of interest" description="Disordered" evidence="15">
    <location>
        <begin position="708"/>
        <end position="773"/>
    </location>
</feature>
<feature type="compositionally biased region" description="Basic and acidic residues" evidence="15">
    <location>
        <begin position="709"/>
        <end position="725"/>
    </location>
</feature>
<dbReference type="Pfam" id="PF13625">
    <property type="entry name" value="Helicase_C_3"/>
    <property type="match status" value="1"/>
</dbReference>
<keyword evidence="6 18" id="KW-0347">Helicase</keyword>
<dbReference type="SMART" id="SM00490">
    <property type="entry name" value="HELICc"/>
    <property type="match status" value="1"/>
</dbReference>
<gene>
    <name evidence="18" type="ORF">IV203_029540</name>
</gene>
<evidence type="ECO:0000256" key="12">
    <source>
        <dbReference type="ARBA" id="ARBA00034617"/>
    </source>
</evidence>
<dbReference type="InterPro" id="IPR032438">
    <property type="entry name" value="ERCC3_RAD25_C"/>
</dbReference>
<feature type="domain" description="Helicase C-terminal" evidence="17">
    <location>
        <begin position="519"/>
        <end position="684"/>
    </location>
</feature>
<comment type="similarity">
    <text evidence="2">Belongs to the helicase family. RAD25/XPB subfamily.</text>
</comment>
<name>A0A9K3LRV3_9STRA</name>
<feature type="compositionally biased region" description="Basic residues" evidence="15">
    <location>
        <begin position="761"/>
        <end position="773"/>
    </location>
</feature>
<dbReference type="PANTHER" id="PTHR11274">
    <property type="entry name" value="RAD25/XP-B DNA REPAIR HELICASE"/>
    <property type="match status" value="1"/>
</dbReference>
<reference evidence="18" key="2">
    <citation type="submission" date="2021-04" db="EMBL/GenBank/DDBJ databases">
        <authorList>
            <person name="Podell S."/>
        </authorList>
    </citation>
    <scope>NUCLEOTIDE SEQUENCE</scope>
    <source>
        <strain evidence="18">Hildebrandi</strain>
    </source>
</reference>
<evidence type="ECO:0000256" key="15">
    <source>
        <dbReference type="SAM" id="MobiDB-lite"/>
    </source>
</evidence>
<sequence length="773" mass="87724">MNDANSSVDEYSIAKKLTLRAAQREAALTSITSGISSGGDEGVIGADFSNLTLKPDHIQRPCWTCPDGHIYLEAFHDLYLQAYDFLVAIAEPVARPEFVHQYKLTPYSLYAAVATNIETESIINVLERLSKNALPIQVKKFVRDCTSKYGKARLVLKHNKFYVESEYPMVLRELLRDPTIAQARIQEDVENVDEHGFITNAKAEEMKENLEMLREPDEDSDDDDDGDNQDHEQKQKKPTTVVSFQVDGAKVENVKRQAIELDYPLMEEYDFRNDTMNPNVPLFDLKPITRIRRYQERSLAKMFGNGRARSGIIVLPCGAGKTLTGVTAAQTIKKSCVCLATNGVSVLQWKYQFQKWTNIPDDRISVFTSDQKENLHPDACVLITTYTMISYSGKRSDQSQRVMDQITGREWGILLMDEVHVVPAKMFRKVIGSVKAHTRLGLTATLVREDDLISDLNFLIGPKLYEANWMDLTAQGYLANVQCVEVWCPMTGSFMKEYLQASNARLKQLLYVMNPNKLRAVEFLVRFHEERGDKIIVFSDLVYSLKLYAEMLKRPLIYGETPERERQAILGTFRATDALRTICISKVGDTSIDLPEANVIVQVSSHFGSRRQEAQRLGRILRPKSYTQQDGSNRSSFNAFFYTLVSADTQEMFYSAKRQQYLIDQGYTFKIVTNLCEKASEEAVKHNYAYSSPEDDRKLLRTVLTSETDLEKEQKSEDAAIRKNNPDGAGLADAGTKRTAGMTMSQVSGGGGLRYREITSSKKHPLFRKRQRR</sequence>
<feature type="compositionally biased region" description="Acidic residues" evidence="15">
    <location>
        <begin position="216"/>
        <end position="227"/>
    </location>
</feature>
<dbReference type="GO" id="GO:0097550">
    <property type="term" value="C:transcription preinitiation complex"/>
    <property type="evidence" value="ECO:0007669"/>
    <property type="project" value="TreeGrafter"/>
</dbReference>
<proteinExistence type="inferred from homology"/>
<evidence type="ECO:0000256" key="10">
    <source>
        <dbReference type="ARBA" id="ARBA00023235"/>
    </source>
</evidence>
<evidence type="ECO:0000313" key="18">
    <source>
        <dbReference type="EMBL" id="KAG7366870.1"/>
    </source>
</evidence>
<dbReference type="EC" id="5.6.2.4" evidence="13"/>
<dbReference type="GO" id="GO:0043138">
    <property type="term" value="F:3'-5' DNA helicase activity"/>
    <property type="evidence" value="ECO:0007669"/>
    <property type="project" value="UniProtKB-EC"/>
</dbReference>
<keyword evidence="5" id="KW-0378">Hydrolase</keyword>
<evidence type="ECO:0000256" key="1">
    <source>
        <dbReference type="ARBA" id="ARBA00004123"/>
    </source>
</evidence>
<dbReference type="GO" id="GO:0006367">
    <property type="term" value="P:transcription initiation at RNA polymerase II promoter"/>
    <property type="evidence" value="ECO:0007669"/>
    <property type="project" value="InterPro"/>
</dbReference>
<dbReference type="GO" id="GO:0005524">
    <property type="term" value="F:ATP binding"/>
    <property type="evidence" value="ECO:0007669"/>
    <property type="project" value="UniProtKB-KW"/>
</dbReference>
<dbReference type="InterPro" id="IPR032830">
    <property type="entry name" value="XPB/Ssl2_N"/>
</dbReference>
<keyword evidence="8" id="KW-0238">DNA-binding</keyword>
<dbReference type="CDD" id="cd18789">
    <property type="entry name" value="SF2_C_XPB"/>
    <property type="match status" value="1"/>
</dbReference>
<keyword evidence="9" id="KW-0234">DNA repair</keyword>
<organism evidence="18 19">
    <name type="scientific">Nitzschia inconspicua</name>
    <dbReference type="NCBI Taxonomy" id="303405"/>
    <lineage>
        <taxon>Eukaryota</taxon>
        <taxon>Sar</taxon>
        <taxon>Stramenopiles</taxon>
        <taxon>Ochrophyta</taxon>
        <taxon>Bacillariophyta</taxon>
        <taxon>Bacillariophyceae</taxon>
        <taxon>Bacillariophycidae</taxon>
        <taxon>Bacillariales</taxon>
        <taxon>Bacillariaceae</taxon>
        <taxon>Nitzschia</taxon>
    </lineage>
</organism>
<evidence type="ECO:0000256" key="14">
    <source>
        <dbReference type="ARBA" id="ARBA00048988"/>
    </source>
</evidence>
<keyword evidence="19" id="KW-1185">Reference proteome</keyword>
<dbReference type="InterPro" id="IPR014001">
    <property type="entry name" value="Helicase_ATP-bd"/>
</dbReference>
<dbReference type="SMART" id="SM00487">
    <property type="entry name" value="DEXDc"/>
    <property type="match status" value="1"/>
</dbReference>
<dbReference type="GO" id="GO:0005675">
    <property type="term" value="C:transcription factor TFIIH holo complex"/>
    <property type="evidence" value="ECO:0007669"/>
    <property type="project" value="TreeGrafter"/>
</dbReference>
<dbReference type="NCBIfam" id="TIGR00603">
    <property type="entry name" value="rad25"/>
    <property type="match status" value="1"/>
</dbReference>
<dbReference type="Pfam" id="PF04851">
    <property type="entry name" value="ResIII"/>
    <property type="match status" value="1"/>
</dbReference>
<dbReference type="InterPro" id="IPR001650">
    <property type="entry name" value="Helicase_C-like"/>
</dbReference>
<dbReference type="AlphaFoldDB" id="A0A9K3LRV3"/>
<evidence type="ECO:0000256" key="13">
    <source>
        <dbReference type="ARBA" id="ARBA00034808"/>
    </source>
</evidence>
<dbReference type="GO" id="GO:0006289">
    <property type="term" value="P:nucleotide-excision repair"/>
    <property type="evidence" value="ECO:0007669"/>
    <property type="project" value="InterPro"/>
</dbReference>
<evidence type="ECO:0000256" key="5">
    <source>
        <dbReference type="ARBA" id="ARBA00022801"/>
    </source>
</evidence>
<dbReference type="PANTHER" id="PTHR11274:SF0">
    <property type="entry name" value="GENERAL TRANSCRIPTION AND DNA REPAIR FACTOR IIH HELICASE SUBUNIT XPB"/>
    <property type="match status" value="1"/>
</dbReference>
<evidence type="ECO:0000256" key="2">
    <source>
        <dbReference type="ARBA" id="ARBA00006637"/>
    </source>
</evidence>
<dbReference type="GO" id="GO:0016787">
    <property type="term" value="F:hydrolase activity"/>
    <property type="evidence" value="ECO:0007669"/>
    <property type="project" value="UniProtKB-KW"/>
</dbReference>
<evidence type="ECO:0000259" key="16">
    <source>
        <dbReference type="PROSITE" id="PS51192"/>
    </source>
</evidence>
<comment type="catalytic activity">
    <reaction evidence="12">
        <text>Couples ATP hydrolysis with the unwinding of duplex DNA by translocating in the 3'-5' direction.</text>
        <dbReference type="EC" id="5.6.2.4"/>
    </reaction>
</comment>
<dbReference type="GO" id="GO:0000112">
    <property type="term" value="C:nucleotide-excision repair factor 3 complex"/>
    <property type="evidence" value="ECO:0007669"/>
    <property type="project" value="TreeGrafter"/>
</dbReference>
<dbReference type="InterPro" id="IPR006935">
    <property type="entry name" value="Helicase/UvrB_N"/>
</dbReference>
<accession>A0A9K3LRV3</accession>
<keyword evidence="11" id="KW-0539">Nucleus</keyword>
<keyword evidence="10" id="KW-0413">Isomerase</keyword>
<comment type="subcellular location">
    <subcellularLocation>
        <location evidence="1">Nucleus</location>
    </subcellularLocation>
</comment>
<dbReference type="PROSITE" id="PS51192">
    <property type="entry name" value="HELICASE_ATP_BIND_1"/>
    <property type="match status" value="1"/>
</dbReference>
<evidence type="ECO:0000256" key="7">
    <source>
        <dbReference type="ARBA" id="ARBA00022840"/>
    </source>
</evidence>
<comment type="caution">
    <text evidence="18">The sequence shown here is derived from an EMBL/GenBank/DDBJ whole genome shotgun (WGS) entry which is preliminary data.</text>
</comment>
<dbReference type="InterPro" id="IPR001161">
    <property type="entry name" value="XPB/Ssl2"/>
</dbReference>
<evidence type="ECO:0000256" key="9">
    <source>
        <dbReference type="ARBA" id="ARBA00023204"/>
    </source>
</evidence>
<feature type="domain" description="Helicase ATP-binding" evidence="16">
    <location>
        <begin position="302"/>
        <end position="464"/>
    </location>
</feature>
<dbReference type="OrthoDB" id="10262986at2759"/>
<evidence type="ECO:0000259" key="17">
    <source>
        <dbReference type="PROSITE" id="PS51194"/>
    </source>
</evidence>
<keyword evidence="7" id="KW-0067">ATP-binding</keyword>
<evidence type="ECO:0000256" key="8">
    <source>
        <dbReference type="ARBA" id="ARBA00023125"/>
    </source>
</evidence>
<feature type="region of interest" description="Disordered" evidence="15">
    <location>
        <begin position="213"/>
        <end position="240"/>
    </location>
</feature>
<dbReference type="GO" id="GO:0003677">
    <property type="term" value="F:DNA binding"/>
    <property type="evidence" value="ECO:0007669"/>
    <property type="project" value="UniProtKB-KW"/>
</dbReference>
<reference evidence="18" key="1">
    <citation type="journal article" date="2021" name="Sci. Rep.">
        <title>Diploid genomic architecture of Nitzschia inconspicua, an elite biomass production diatom.</title>
        <authorList>
            <person name="Oliver A."/>
            <person name="Podell S."/>
            <person name="Pinowska A."/>
            <person name="Traller J.C."/>
            <person name="Smith S.R."/>
            <person name="McClure R."/>
            <person name="Beliaev A."/>
            <person name="Bohutskyi P."/>
            <person name="Hill E.A."/>
            <person name="Rabines A."/>
            <person name="Zheng H."/>
            <person name="Allen L.Z."/>
            <person name="Kuo A."/>
            <person name="Grigoriev I.V."/>
            <person name="Allen A.E."/>
            <person name="Hazlebeck D."/>
            <person name="Allen E.E."/>
        </authorList>
    </citation>
    <scope>NUCLEOTIDE SEQUENCE</scope>
    <source>
        <strain evidence="18">Hildebrandi</strain>
    </source>
</reference>
<dbReference type="CDD" id="cd18029">
    <property type="entry name" value="DEXHc_XPB"/>
    <property type="match status" value="1"/>
</dbReference>
<dbReference type="InterPro" id="IPR050615">
    <property type="entry name" value="ATP-dep_DNA_Helicase"/>
</dbReference>
<dbReference type="FunFam" id="3.40.50.300:FF:000077">
    <property type="entry name" value="Probable DNA repair helicase RAD25"/>
    <property type="match status" value="1"/>
</dbReference>